<proteinExistence type="predicted"/>
<name>A0ACA9MCY1_9GLOM</name>
<organism evidence="1 2">
    <name type="scientific">Dentiscutata heterogama</name>
    <dbReference type="NCBI Taxonomy" id="1316150"/>
    <lineage>
        <taxon>Eukaryota</taxon>
        <taxon>Fungi</taxon>
        <taxon>Fungi incertae sedis</taxon>
        <taxon>Mucoromycota</taxon>
        <taxon>Glomeromycotina</taxon>
        <taxon>Glomeromycetes</taxon>
        <taxon>Diversisporales</taxon>
        <taxon>Gigasporaceae</taxon>
        <taxon>Dentiscutata</taxon>
    </lineage>
</organism>
<comment type="caution">
    <text evidence="1">The sequence shown here is derived from an EMBL/GenBank/DDBJ whole genome shotgun (WGS) entry which is preliminary data.</text>
</comment>
<feature type="non-terminal residue" evidence="1">
    <location>
        <position position="87"/>
    </location>
</feature>
<evidence type="ECO:0000313" key="2">
    <source>
        <dbReference type="Proteomes" id="UP000789702"/>
    </source>
</evidence>
<evidence type="ECO:0000313" key="1">
    <source>
        <dbReference type="EMBL" id="CAG8584648.1"/>
    </source>
</evidence>
<dbReference type="EMBL" id="CAJVPU010008498">
    <property type="protein sequence ID" value="CAG8584648.1"/>
    <property type="molecule type" value="Genomic_DNA"/>
</dbReference>
<dbReference type="Proteomes" id="UP000789702">
    <property type="component" value="Unassembled WGS sequence"/>
</dbReference>
<accession>A0ACA9MCY1</accession>
<sequence length="87" mass="9935">MLCSIDTIVKIIQARETGKDESNFIVVWALAVYPVESEDREMEVTLFVPVNEYERDPNVQSVFVKSEYYSVCGKVVPGMYNGKPRLN</sequence>
<gene>
    <name evidence="1" type="ORF">DHETER_LOCUS6616</name>
</gene>
<reference evidence="1" key="1">
    <citation type="submission" date="2021-06" db="EMBL/GenBank/DDBJ databases">
        <authorList>
            <person name="Kallberg Y."/>
            <person name="Tangrot J."/>
            <person name="Rosling A."/>
        </authorList>
    </citation>
    <scope>NUCLEOTIDE SEQUENCE</scope>
    <source>
        <strain evidence="1">IL203A</strain>
    </source>
</reference>
<protein>
    <submittedName>
        <fullName evidence="1">1134_t:CDS:1</fullName>
    </submittedName>
</protein>
<keyword evidence="2" id="KW-1185">Reference proteome</keyword>